<feature type="region of interest" description="Disordered" evidence="1">
    <location>
        <begin position="1"/>
        <end position="30"/>
    </location>
</feature>
<proteinExistence type="evidence at transcript level"/>
<name>F2EG01_HORVV</name>
<feature type="compositionally biased region" description="Pro residues" evidence="1">
    <location>
        <begin position="12"/>
        <end position="21"/>
    </location>
</feature>
<reference evidence="2" key="1">
    <citation type="journal article" date="2011" name="Plant Physiol.">
        <title>Comprehensive sequence analysis of 24,783 barley full-length cDNAs derived from 12 clone libraries.</title>
        <authorList>
            <person name="Matsumoto T."/>
            <person name="Tanaka T."/>
            <person name="Sakai H."/>
            <person name="Amano N."/>
            <person name="Kanamori H."/>
            <person name="Kurita K."/>
            <person name="Kikuta A."/>
            <person name="Kamiya K."/>
            <person name="Yamamoto M."/>
            <person name="Ikawa H."/>
            <person name="Fujii N."/>
            <person name="Hori K."/>
            <person name="Itoh T."/>
            <person name="Sato K."/>
        </authorList>
    </citation>
    <scope>NUCLEOTIDE SEQUENCE</scope>
    <source>
        <tissue evidence="2">Seed</tissue>
    </source>
</reference>
<sequence length="101" mass="10898">MPPNLHLIPQSPLSPPLPSLPRPTTTPRRPSSLAALAHLTSTRAKSSPVAPIFLAMARSPTMIGPPRPRPAPTWRGVRAILAAPCRGDWIKQQRLPAQDPP</sequence>
<organism evidence="2">
    <name type="scientific">Hordeum vulgare subsp. vulgare</name>
    <name type="common">Domesticated barley</name>
    <dbReference type="NCBI Taxonomy" id="112509"/>
    <lineage>
        <taxon>Eukaryota</taxon>
        <taxon>Viridiplantae</taxon>
        <taxon>Streptophyta</taxon>
        <taxon>Embryophyta</taxon>
        <taxon>Tracheophyta</taxon>
        <taxon>Spermatophyta</taxon>
        <taxon>Magnoliopsida</taxon>
        <taxon>Liliopsida</taxon>
        <taxon>Poales</taxon>
        <taxon>Poaceae</taxon>
        <taxon>BOP clade</taxon>
        <taxon>Pooideae</taxon>
        <taxon>Triticodae</taxon>
        <taxon>Triticeae</taxon>
        <taxon>Hordeinae</taxon>
        <taxon>Hordeum</taxon>
    </lineage>
</organism>
<evidence type="ECO:0000256" key="1">
    <source>
        <dbReference type="SAM" id="MobiDB-lite"/>
    </source>
</evidence>
<protein>
    <submittedName>
        <fullName evidence="2">Predicted protein</fullName>
    </submittedName>
</protein>
<evidence type="ECO:0000313" key="2">
    <source>
        <dbReference type="EMBL" id="BAK06273.1"/>
    </source>
</evidence>
<dbReference type="EMBL" id="AK375078">
    <property type="protein sequence ID" value="BAK06273.1"/>
    <property type="molecule type" value="mRNA"/>
</dbReference>
<dbReference type="AlphaFoldDB" id="F2EG01"/>
<accession>F2EG01</accession>